<dbReference type="EMBL" id="CP016616">
    <property type="protein sequence ID" value="ANY81871.1"/>
    <property type="molecule type" value="Genomic_DNA"/>
</dbReference>
<evidence type="ECO:0000256" key="1">
    <source>
        <dbReference type="SAM" id="MobiDB-lite"/>
    </source>
</evidence>
<organism evidence="2">
    <name type="scientific">Microvirga ossetica</name>
    <dbReference type="NCBI Taxonomy" id="1882682"/>
    <lineage>
        <taxon>Bacteria</taxon>
        <taxon>Pseudomonadati</taxon>
        <taxon>Pseudomonadota</taxon>
        <taxon>Alphaproteobacteria</taxon>
        <taxon>Hyphomicrobiales</taxon>
        <taxon>Methylobacteriaceae</taxon>
        <taxon>Microvirga</taxon>
    </lineage>
</organism>
<dbReference type="GO" id="GO:0003677">
    <property type="term" value="F:DNA binding"/>
    <property type="evidence" value="ECO:0007669"/>
    <property type="project" value="InterPro"/>
</dbReference>
<dbReference type="Gene3D" id="1.10.260.40">
    <property type="entry name" value="lambda repressor-like DNA-binding domains"/>
    <property type="match status" value="1"/>
</dbReference>
<evidence type="ECO:0000313" key="2">
    <source>
        <dbReference type="EMBL" id="ANY81871.1"/>
    </source>
</evidence>
<dbReference type="AlphaFoldDB" id="A0A1B2EPH8"/>
<protein>
    <recommendedName>
        <fullName evidence="3">DNA-binding protein</fullName>
    </recommendedName>
</protein>
<reference evidence="2" key="1">
    <citation type="submission" date="2016-07" db="EMBL/GenBank/DDBJ databases">
        <title>Microvirga ossetica sp. nov. a new species of rhizobia isolated from root nodules of the legume species Vicia alpestris Steven originated from North Ossetia region in the Caucasus.</title>
        <authorList>
            <person name="Safronova V.I."/>
            <person name="Kuznetsova I.G."/>
            <person name="Sazanova A.L."/>
            <person name="Belimov A."/>
            <person name="Andronov E."/>
            <person name="Osledkin Y.S."/>
            <person name="Onishchuk O.P."/>
            <person name="Kurchak O.N."/>
            <person name="Shaposhnikov A.I."/>
            <person name="Willems A."/>
            <person name="Tikhonovich I.A."/>
        </authorList>
    </citation>
    <scope>NUCLEOTIDE SEQUENCE [LARGE SCALE GENOMIC DNA]</scope>
    <source>
        <strain evidence="2">V5/3M</strain>
    </source>
</reference>
<evidence type="ECO:0008006" key="3">
    <source>
        <dbReference type="Google" id="ProtNLM"/>
    </source>
</evidence>
<gene>
    <name evidence="2" type="ORF">BB934_16795</name>
</gene>
<name>A0A1B2EPH8_9HYPH</name>
<dbReference type="InterPro" id="IPR010982">
    <property type="entry name" value="Lambda_DNA-bd_dom_sf"/>
</dbReference>
<proteinExistence type="predicted"/>
<dbReference type="KEGG" id="moc:BB934_16795"/>
<dbReference type="PROSITE" id="PS51257">
    <property type="entry name" value="PROKAR_LIPOPROTEIN"/>
    <property type="match status" value="1"/>
</dbReference>
<accession>A0A1B2EPH8</accession>
<sequence>MQERPVTSAQLRAGRALLGLSQAVLAGCTCLSILTVQRAEAEGDPGASEAAVAAIRVALEDQGVIFLEADGREGPGVRLRHSGPPDEGLRPDQLTSDNDI</sequence>
<dbReference type="OrthoDB" id="4419620at2"/>
<feature type="region of interest" description="Disordered" evidence="1">
    <location>
        <begin position="73"/>
        <end position="100"/>
    </location>
</feature>